<name>A0AA38FX97_TAXCH</name>
<sequence>MNHFVTIEEGEDIPILIGLDMPSQRDLDFEEAMRRFKLQEGSPELLDDANHEEEDMVLEDFQKEKIAYMLICDEEIFSFPFEDEDSLDH</sequence>
<feature type="non-terminal residue" evidence="1">
    <location>
        <position position="89"/>
    </location>
</feature>
<dbReference type="EMBL" id="JAHRHJ020000006">
    <property type="protein sequence ID" value="KAH9311695.1"/>
    <property type="molecule type" value="Genomic_DNA"/>
</dbReference>
<proteinExistence type="predicted"/>
<dbReference type="Proteomes" id="UP000824469">
    <property type="component" value="Unassembled WGS sequence"/>
</dbReference>
<evidence type="ECO:0000313" key="2">
    <source>
        <dbReference type="Proteomes" id="UP000824469"/>
    </source>
</evidence>
<dbReference type="AlphaFoldDB" id="A0AA38FX97"/>
<protein>
    <submittedName>
        <fullName evidence="1">Uncharacterized protein</fullName>
    </submittedName>
</protein>
<evidence type="ECO:0000313" key="1">
    <source>
        <dbReference type="EMBL" id="KAH9311695.1"/>
    </source>
</evidence>
<organism evidence="1 2">
    <name type="scientific">Taxus chinensis</name>
    <name type="common">Chinese yew</name>
    <name type="synonym">Taxus wallichiana var. chinensis</name>
    <dbReference type="NCBI Taxonomy" id="29808"/>
    <lineage>
        <taxon>Eukaryota</taxon>
        <taxon>Viridiplantae</taxon>
        <taxon>Streptophyta</taxon>
        <taxon>Embryophyta</taxon>
        <taxon>Tracheophyta</taxon>
        <taxon>Spermatophyta</taxon>
        <taxon>Pinopsida</taxon>
        <taxon>Pinidae</taxon>
        <taxon>Conifers II</taxon>
        <taxon>Cupressales</taxon>
        <taxon>Taxaceae</taxon>
        <taxon>Taxus</taxon>
    </lineage>
</organism>
<reference evidence="1 2" key="1">
    <citation type="journal article" date="2021" name="Nat. Plants">
        <title>The Taxus genome provides insights into paclitaxel biosynthesis.</title>
        <authorList>
            <person name="Xiong X."/>
            <person name="Gou J."/>
            <person name="Liao Q."/>
            <person name="Li Y."/>
            <person name="Zhou Q."/>
            <person name="Bi G."/>
            <person name="Li C."/>
            <person name="Du R."/>
            <person name="Wang X."/>
            <person name="Sun T."/>
            <person name="Guo L."/>
            <person name="Liang H."/>
            <person name="Lu P."/>
            <person name="Wu Y."/>
            <person name="Zhang Z."/>
            <person name="Ro D.K."/>
            <person name="Shang Y."/>
            <person name="Huang S."/>
            <person name="Yan J."/>
        </authorList>
    </citation>
    <scope>NUCLEOTIDE SEQUENCE [LARGE SCALE GENOMIC DNA]</scope>
    <source>
        <strain evidence="1">Ta-2019</strain>
    </source>
</reference>
<keyword evidence="2" id="KW-1185">Reference proteome</keyword>
<comment type="caution">
    <text evidence="1">The sequence shown here is derived from an EMBL/GenBank/DDBJ whole genome shotgun (WGS) entry which is preliminary data.</text>
</comment>
<accession>A0AA38FX97</accession>
<gene>
    <name evidence="1" type="ORF">KI387_026730</name>
</gene>